<evidence type="ECO:0000313" key="2">
    <source>
        <dbReference type="Proteomes" id="UP000319576"/>
    </source>
</evidence>
<dbReference type="GO" id="GO:0046685">
    <property type="term" value="P:response to arsenic-containing substance"/>
    <property type="evidence" value="ECO:0007669"/>
    <property type="project" value="InterPro"/>
</dbReference>
<dbReference type="Pfam" id="PF06953">
    <property type="entry name" value="ArsD"/>
    <property type="match status" value="1"/>
</dbReference>
<dbReference type="Gene3D" id="3.40.30.10">
    <property type="entry name" value="Glutaredoxin"/>
    <property type="match status" value="1"/>
</dbReference>
<keyword evidence="2" id="KW-1185">Reference proteome</keyword>
<dbReference type="GO" id="GO:0003677">
    <property type="term" value="F:DNA binding"/>
    <property type="evidence" value="ECO:0007669"/>
    <property type="project" value="InterPro"/>
</dbReference>
<dbReference type="GO" id="GO:0045892">
    <property type="term" value="P:negative regulation of DNA-templated transcription"/>
    <property type="evidence" value="ECO:0007669"/>
    <property type="project" value="InterPro"/>
</dbReference>
<dbReference type="OrthoDB" id="9801358at2"/>
<dbReference type="Proteomes" id="UP000319576">
    <property type="component" value="Chromosome"/>
</dbReference>
<dbReference type="KEGG" id="uli:ETAA1_29600"/>
<dbReference type="InterPro" id="IPR010712">
    <property type="entry name" value="Arsenical-R_ArsD"/>
</dbReference>
<reference evidence="1 2" key="1">
    <citation type="submission" date="2019-02" db="EMBL/GenBank/DDBJ databases">
        <title>Deep-cultivation of Planctomycetes and their phenomic and genomic characterization uncovers novel biology.</title>
        <authorList>
            <person name="Wiegand S."/>
            <person name="Jogler M."/>
            <person name="Boedeker C."/>
            <person name="Pinto D."/>
            <person name="Vollmers J."/>
            <person name="Rivas-Marin E."/>
            <person name="Kohn T."/>
            <person name="Peeters S.H."/>
            <person name="Heuer A."/>
            <person name="Rast P."/>
            <person name="Oberbeckmann S."/>
            <person name="Bunk B."/>
            <person name="Jeske O."/>
            <person name="Meyerdierks A."/>
            <person name="Storesund J.E."/>
            <person name="Kallscheuer N."/>
            <person name="Luecker S."/>
            <person name="Lage O.M."/>
            <person name="Pohl T."/>
            <person name="Merkel B.J."/>
            <person name="Hornburger P."/>
            <person name="Mueller R.-W."/>
            <person name="Bruemmer F."/>
            <person name="Labrenz M."/>
            <person name="Spormann A.M."/>
            <person name="Op den Camp H."/>
            <person name="Overmann J."/>
            <person name="Amann R."/>
            <person name="Jetten M.S.M."/>
            <person name="Mascher T."/>
            <person name="Medema M.H."/>
            <person name="Devos D.P."/>
            <person name="Kaster A.-K."/>
            <person name="Ovreas L."/>
            <person name="Rohde M."/>
            <person name="Galperin M.Y."/>
            <person name="Jogler C."/>
        </authorList>
    </citation>
    <scope>NUCLEOTIDE SEQUENCE [LARGE SCALE GENOMIC DNA]</scope>
    <source>
        <strain evidence="1 2">ETA_A1</strain>
    </source>
</reference>
<dbReference type="AlphaFoldDB" id="A0A517XU35"/>
<dbReference type="RefSeq" id="WP_145239514.1">
    <property type="nucleotide sequence ID" value="NZ_CP036273.1"/>
</dbReference>
<organism evidence="1 2">
    <name type="scientific">Urbifossiella limnaea</name>
    <dbReference type="NCBI Taxonomy" id="2528023"/>
    <lineage>
        <taxon>Bacteria</taxon>
        <taxon>Pseudomonadati</taxon>
        <taxon>Planctomycetota</taxon>
        <taxon>Planctomycetia</taxon>
        <taxon>Gemmatales</taxon>
        <taxon>Gemmataceae</taxon>
        <taxon>Urbifossiella</taxon>
    </lineage>
</organism>
<dbReference type="EMBL" id="CP036273">
    <property type="protein sequence ID" value="QDU20997.1"/>
    <property type="molecule type" value="Genomic_DNA"/>
</dbReference>
<protein>
    <submittedName>
        <fullName evidence="1">Arsenical resistance operon trans-acting repressor ArsD</fullName>
    </submittedName>
</protein>
<sequence>MATLQVFDKPMCCSTGICGPTVDPVLPRFAADLAWLKDQGVAVERYNLAQQPQAFVAHPDVTDAIRENHEHALPLVRVDGHIVCKGVYPAREMLAAWCGVSQSKPLTVAEPTGGSCCGSTGCC</sequence>
<evidence type="ECO:0000313" key="1">
    <source>
        <dbReference type="EMBL" id="QDU20997.1"/>
    </source>
</evidence>
<accession>A0A517XU35</accession>
<proteinExistence type="predicted"/>
<gene>
    <name evidence="1" type="primary">arsD_1</name>
    <name evidence="1" type="ORF">ETAA1_29600</name>
</gene>
<dbReference type="NCBIfam" id="NF033727">
    <property type="entry name" value="chaperon_ArsD"/>
    <property type="match status" value="1"/>
</dbReference>
<name>A0A517XU35_9BACT</name>